<feature type="binding site" evidence="6">
    <location>
        <position position="141"/>
    </location>
    <ligand>
        <name>Zn(2+)</name>
        <dbReference type="ChEBI" id="CHEBI:29105"/>
    </ligand>
</feature>
<evidence type="ECO:0000256" key="4">
    <source>
        <dbReference type="ARBA" id="ARBA00023239"/>
    </source>
</evidence>
<keyword evidence="11" id="KW-1185">Reference proteome</keyword>
<dbReference type="SMART" id="SM00947">
    <property type="entry name" value="Pro_CA"/>
    <property type="match status" value="1"/>
</dbReference>
<comment type="function">
    <text evidence="7">Reversible hydration of carbon dioxide.</text>
</comment>
<dbReference type="PROSITE" id="PS00705">
    <property type="entry name" value="PROK_CO2_ANHYDRASE_2"/>
    <property type="match status" value="1"/>
</dbReference>
<evidence type="ECO:0000256" key="2">
    <source>
        <dbReference type="ARBA" id="ARBA00012925"/>
    </source>
</evidence>
<comment type="catalytic activity">
    <reaction evidence="5 7">
        <text>hydrogencarbonate + H(+) = CO2 + H2O</text>
        <dbReference type="Rhea" id="RHEA:10748"/>
        <dbReference type="ChEBI" id="CHEBI:15377"/>
        <dbReference type="ChEBI" id="CHEBI:15378"/>
        <dbReference type="ChEBI" id="CHEBI:16526"/>
        <dbReference type="ChEBI" id="CHEBI:17544"/>
        <dbReference type="EC" id="4.2.1.1"/>
    </reaction>
</comment>
<reference evidence="8" key="1">
    <citation type="journal article" date="2014" name="Int. J. Syst. Evol. Microbiol.">
        <title>Complete genome of a new Firmicutes species belonging to the dominant human colonic microbiota ('Ruminococcus bicirculans') reveals two chromosomes and a selective capacity to utilize plant glucans.</title>
        <authorList>
            <consortium name="NISC Comparative Sequencing Program"/>
            <person name="Wegmann U."/>
            <person name="Louis P."/>
            <person name="Goesmann A."/>
            <person name="Henrissat B."/>
            <person name="Duncan S.H."/>
            <person name="Flint H.J."/>
        </authorList>
    </citation>
    <scope>NUCLEOTIDE SEQUENCE</scope>
    <source>
        <strain evidence="8">CGMCC 1.18437</strain>
    </source>
</reference>
<evidence type="ECO:0000256" key="1">
    <source>
        <dbReference type="ARBA" id="ARBA00006217"/>
    </source>
</evidence>
<dbReference type="EMBL" id="JACHFK010000003">
    <property type="protein sequence ID" value="MBB5376242.1"/>
    <property type="molecule type" value="Genomic_DNA"/>
</dbReference>
<reference evidence="11" key="2">
    <citation type="journal article" date="2019" name="Int. J. Syst. Evol. Microbiol.">
        <title>The Global Catalogue of Microorganisms (GCM) 10K type strain sequencing project: providing services to taxonomists for standard genome sequencing and annotation.</title>
        <authorList>
            <consortium name="The Broad Institute Genomics Platform"/>
            <consortium name="The Broad Institute Genome Sequencing Center for Infectious Disease"/>
            <person name="Wu L."/>
            <person name="Ma J."/>
        </authorList>
    </citation>
    <scope>NUCLEOTIDE SEQUENCE [LARGE SCALE GENOMIC DNA]</scope>
    <source>
        <strain evidence="11">CGMCC 1.18437</strain>
    </source>
</reference>
<dbReference type="Gene3D" id="3.40.1050.10">
    <property type="entry name" value="Carbonic anhydrase"/>
    <property type="match status" value="1"/>
</dbReference>
<feature type="binding site" evidence="6">
    <location>
        <position position="138"/>
    </location>
    <ligand>
        <name>Zn(2+)</name>
        <dbReference type="ChEBI" id="CHEBI:29105"/>
    </ligand>
</feature>
<gene>
    <name evidence="8" type="ORF">GCM10017781_15400</name>
    <name evidence="9" type="ORF">HNQ07_001699</name>
</gene>
<dbReference type="RefSeq" id="WP_184110627.1">
    <property type="nucleotide sequence ID" value="NZ_BNAJ01000003.1"/>
</dbReference>
<dbReference type="PANTHER" id="PTHR11002">
    <property type="entry name" value="CARBONIC ANHYDRASE"/>
    <property type="match status" value="1"/>
</dbReference>
<dbReference type="InterPro" id="IPR036874">
    <property type="entry name" value="Carbonic_anhydrase_sf"/>
</dbReference>
<name>A0A7W8KDL9_9DEIO</name>
<dbReference type="InterPro" id="IPR001765">
    <property type="entry name" value="Carbonic_anhydrase"/>
</dbReference>
<evidence type="ECO:0000256" key="6">
    <source>
        <dbReference type="PIRSR" id="PIRSR601765-1"/>
    </source>
</evidence>
<dbReference type="GO" id="GO:0004089">
    <property type="term" value="F:carbonate dehydratase activity"/>
    <property type="evidence" value="ECO:0007669"/>
    <property type="project" value="UniProtKB-UniRule"/>
</dbReference>
<dbReference type="Proteomes" id="UP000619376">
    <property type="component" value="Unassembled WGS sequence"/>
</dbReference>
<protein>
    <recommendedName>
        <fullName evidence="2 7">Carbonic anhydrase</fullName>
        <ecNumber evidence="2 7">4.2.1.1</ecNumber>
    </recommendedName>
    <alternativeName>
        <fullName evidence="7">Carbonate dehydratase</fullName>
    </alternativeName>
</protein>
<feature type="binding site" evidence="6">
    <location>
        <position position="85"/>
    </location>
    <ligand>
        <name>Zn(2+)</name>
        <dbReference type="ChEBI" id="CHEBI:29105"/>
    </ligand>
</feature>
<dbReference type="EMBL" id="BNAJ01000003">
    <property type="protein sequence ID" value="GHF39747.1"/>
    <property type="molecule type" value="Genomic_DNA"/>
</dbReference>
<accession>A0A7W8KDL9</accession>
<organism evidence="9 10">
    <name type="scientific">Deinococcus metalli</name>
    <dbReference type="NCBI Taxonomy" id="1141878"/>
    <lineage>
        <taxon>Bacteria</taxon>
        <taxon>Thermotogati</taxon>
        <taxon>Deinococcota</taxon>
        <taxon>Deinococci</taxon>
        <taxon>Deinococcales</taxon>
        <taxon>Deinococcaceae</taxon>
        <taxon>Deinococcus</taxon>
    </lineage>
</organism>
<evidence type="ECO:0000256" key="3">
    <source>
        <dbReference type="ARBA" id="ARBA00022833"/>
    </source>
</evidence>
<evidence type="ECO:0000313" key="8">
    <source>
        <dbReference type="EMBL" id="GHF39747.1"/>
    </source>
</evidence>
<evidence type="ECO:0000313" key="11">
    <source>
        <dbReference type="Proteomes" id="UP000619376"/>
    </source>
</evidence>
<dbReference type="Proteomes" id="UP000539473">
    <property type="component" value="Unassembled WGS sequence"/>
</dbReference>
<keyword evidence="6" id="KW-0479">Metal-binding</keyword>
<dbReference type="CDD" id="cd03378">
    <property type="entry name" value="beta_CA_cladeC"/>
    <property type="match status" value="1"/>
</dbReference>
<reference evidence="8" key="4">
    <citation type="submission" date="2024-05" db="EMBL/GenBank/DDBJ databases">
        <authorList>
            <person name="Sun Q."/>
            <person name="Zhou Y."/>
        </authorList>
    </citation>
    <scope>NUCLEOTIDE SEQUENCE</scope>
    <source>
        <strain evidence="8">CGMCC 1.18437</strain>
    </source>
</reference>
<evidence type="ECO:0000313" key="9">
    <source>
        <dbReference type="EMBL" id="MBB5376242.1"/>
    </source>
</evidence>
<evidence type="ECO:0000256" key="5">
    <source>
        <dbReference type="ARBA" id="ARBA00048348"/>
    </source>
</evidence>
<dbReference type="AlphaFoldDB" id="A0A7W8KDL9"/>
<dbReference type="GO" id="GO:0008270">
    <property type="term" value="F:zinc ion binding"/>
    <property type="evidence" value="ECO:0007669"/>
    <property type="project" value="UniProtKB-UniRule"/>
</dbReference>
<dbReference type="GO" id="GO:0015976">
    <property type="term" value="P:carbon utilization"/>
    <property type="evidence" value="ECO:0007669"/>
    <property type="project" value="InterPro"/>
</dbReference>
<dbReference type="EC" id="4.2.1.1" evidence="2 7"/>
<keyword evidence="4 7" id="KW-0456">Lyase</keyword>
<feature type="binding site" evidence="6">
    <location>
        <position position="87"/>
    </location>
    <ligand>
        <name>Zn(2+)</name>
        <dbReference type="ChEBI" id="CHEBI:29105"/>
    </ligand>
</feature>
<dbReference type="PANTHER" id="PTHR11002:SF79">
    <property type="entry name" value="CARBONIC ANHYDRASE 2"/>
    <property type="match status" value="1"/>
</dbReference>
<comment type="similarity">
    <text evidence="1 7">Belongs to the beta-class carbonic anhydrase family.</text>
</comment>
<reference evidence="9 10" key="3">
    <citation type="submission" date="2020-08" db="EMBL/GenBank/DDBJ databases">
        <title>Genomic Encyclopedia of Type Strains, Phase IV (KMG-IV): sequencing the most valuable type-strain genomes for metagenomic binning, comparative biology and taxonomic classification.</title>
        <authorList>
            <person name="Goeker M."/>
        </authorList>
    </citation>
    <scope>NUCLEOTIDE SEQUENCE [LARGE SCALE GENOMIC DNA]</scope>
    <source>
        <strain evidence="9 10">DSM 27521</strain>
    </source>
</reference>
<keyword evidence="3 6" id="KW-0862">Zinc</keyword>
<comment type="cofactor">
    <cofactor evidence="6">
        <name>Zn(2+)</name>
        <dbReference type="ChEBI" id="CHEBI:29105"/>
    </cofactor>
    <text evidence="6">Binds 1 zinc ion per subunit.</text>
</comment>
<evidence type="ECO:0000313" key="10">
    <source>
        <dbReference type="Proteomes" id="UP000539473"/>
    </source>
</evidence>
<dbReference type="Pfam" id="PF00484">
    <property type="entry name" value="Pro_CA"/>
    <property type="match status" value="1"/>
</dbReference>
<dbReference type="InterPro" id="IPR015892">
    <property type="entry name" value="Carbonic_anhydrase_CS"/>
</dbReference>
<comment type="caution">
    <text evidence="9">The sequence shown here is derived from an EMBL/GenBank/DDBJ whole genome shotgun (WGS) entry which is preliminary data.</text>
</comment>
<evidence type="ECO:0000256" key="7">
    <source>
        <dbReference type="RuleBase" id="RU003956"/>
    </source>
</evidence>
<sequence>MDDPAEVVAADLQRRILDAIRRGASMEDIAELKDADVQSPDAAIQALKDGNARFFSGQVARPEIGANERRAHIMGQTPYAAVLACSDSRVPVEIVFDQGLGQLFVVRVAGNVVGDAGLGTLEYAIEHLDVQLIMVLGHEGCGAVAAALLPEDKVEQEPEHLRALIRCIQPSVHGLPAIRDKKARMREAVLNNIRHQAQLLREHPLIRRAEQEGRIRVVGGYYEIGSGAVDFLVEDEDLLP</sequence>
<proteinExistence type="inferred from homology"/>
<dbReference type="SUPFAM" id="SSF53056">
    <property type="entry name" value="beta-carbonic anhydrase, cab"/>
    <property type="match status" value="1"/>
</dbReference>